<reference evidence="11" key="1">
    <citation type="submission" date="2023-07" db="EMBL/GenBank/DDBJ databases">
        <title>30 novel species of actinomycetes from the DSMZ collection.</title>
        <authorList>
            <person name="Nouioui I."/>
        </authorList>
    </citation>
    <scope>NUCLEOTIDE SEQUENCE [LARGE SCALE GENOMIC DNA]</scope>
    <source>
        <strain evidence="11">DSM 44918</strain>
    </source>
</reference>
<dbReference type="Proteomes" id="UP001183420">
    <property type="component" value="Unassembled WGS sequence"/>
</dbReference>
<feature type="compositionally biased region" description="Basic residues" evidence="7">
    <location>
        <begin position="804"/>
        <end position="816"/>
    </location>
</feature>
<dbReference type="InterPro" id="IPR050250">
    <property type="entry name" value="Macrolide_Exporter_MacB"/>
</dbReference>
<dbReference type="RefSeq" id="WP_311597865.1">
    <property type="nucleotide sequence ID" value="NZ_JAVREM010000009.1"/>
</dbReference>
<protein>
    <submittedName>
        <fullName evidence="10">ABC transporter permease</fullName>
    </submittedName>
</protein>
<feature type="domain" description="ABC3 transporter permease C-terminal" evidence="9">
    <location>
        <begin position="672"/>
        <end position="790"/>
    </location>
</feature>
<keyword evidence="11" id="KW-1185">Reference proteome</keyword>
<evidence type="ECO:0000256" key="3">
    <source>
        <dbReference type="ARBA" id="ARBA00022692"/>
    </source>
</evidence>
<feature type="transmembrane region" description="Helical" evidence="8">
    <location>
        <begin position="467"/>
        <end position="488"/>
    </location>
</feature>
<feature type="transmembrane region" description="Helical" evidence="8">
    <location>
        <begin position="12"/>
        <end position="36"/>
    </location>
</feature>
<feature type="transmembrane region" description="Helical" evidence="8">
    <location>
        <begin position="713"/>
        <end position="740"/>
    </location>
</feature>
<keyword evidence="4 8" id="KW-1133">Transmembrane helix</keyword>
<keyword evidence="3 8" id="KW-0812">Transmembrane</keyword>
<evidence type="ECO:0000256" key="7">
    <source>
        <dbReference type="SAM" id="MobiDB-lite"/>
    </source>
</evidence>
<dbReference type="PANTHER" id="PTHR30572">
    <property type="entry name" value="MEMBRANE COMPONENT OF TRANSPORTER-RELATED"/>
    <property type="match status" value="1"/>
</dbReference>
<accession>A0ABU2LN25</accession>
<feature type="transmembrane region" description="Helical" evidence="8">
    <location>
        <begin position="386"/>
        <end position="406"/>
    </location>
</feature>
<feature type="transmembrane region" description="Helical" evidence="8">
    <location>
        <begin position="760"/>
        <end position="781"/>
    </location>
</feature>
<evidence type="ECO:0000256" key="8">
    <source>
        <dbReference type="SAM" id="Phobius"/>
    </source>
</evidence>
<gene>
    <name evidence="10" type="ORF">RNC47_11210</name>
</gene>
<dbReference type="Pfam" id="PF02687">
    <property type="entry name" value="FtsX"/>
    <property type="match status" value="2"/>
</dbReference>
<keyword evidence="5 8" id="KW-0472">Membrane</keyword>
<name>A0ABU2LN25_9ACTN</name>
<dbReference type="InterPro" id="IPR003838">
    <property type="entry name" value="ABC3_permease_C"/>
</dbReference>
<evidence type="ECO:0000256" key="1">
    <source>
        <dbReference type="ARBA" id="ARBA00004651"/>
    </source>
</evidence>
<sequence>MIGWAMVRERWASFLGSFVAVAVGVAVLTMSSLILLSGGTGVPERLAGAPVLVASPEGARVSGVFTQPPPWAPERAERLRASLAALPGVESAVPVRDFYAQAVGTEQRAGERQGRGWSTAALASYGLTAGGPPVASDDIVVDRALGVPPGERVAILTADGPVDFTVTGTMAGPGYYVTDERAGELAGGVRVIGLTLAPDADPARVAGAAREVVGSEGRVLSGAARDALAPEQDEMTRWIGAQVVTAMTVLSAFVTVFVVSSAFAFTVARRRREFGLLRAVGATPRQLRRVLYGEALAVGGLAAGVGTVLGVPLAPVMAGLLVDGGLQPVGFTVRFTWWVPAAAFALGLLVALAGVWVASRRAARVAPLDAMREAVVDSRPMTRGRWLAGLGLTGAGLACAVGTAAAGPDAMVLLGLGAAMGLTAGLTVLGPALTRPVVSALTRPLASRPGATAMLVRESMRTAVRRTSATIAPVLATVAFAVLITSTVETTAGADAASEAAAVRAEAAIVPRGTPGLSAAAADGVEGTAVLSTTVYAGADGSALLAAGVSPGFEAVHAAPAPAEGTVVVSAAVATAHGWSEGANADLVFEDGRLERPRVAAVIGDDLPYQLLLPAEVVRERDPSALADVVFRTGGSPARPPVELGAQEVSVLEQARAGDAEEDRLIRLFTLILVAMTAGYTAIAVGSTLLAATSDRVRDFRVLRLSGASRRQVQLAVAGETCCVVAIGAALGLAAAAPALLGMSRGLRENLGVPVEPVVAWSWVVGAVVGCLLLGLAASVLPARRALRRQAAPGPAQETMSLVRKPRKARAKSTRA</sequence>
<comment type="subcellular location">
    <subcellularLocation>
        <location evidence="1">Cell membrane</location>
        <topology evidence="1">Multi-pass membrane protein</topology>
    </subcellularLocation>
</comment>
<keyword evidence="2" id="KW-1003">Cell membrane</keyword>
<feature type="transmembrane region" description="Helical" evidence="8">
    <location>
        <begin position="243"/>
        <end position="268"/>
    </location>
</feature>
<evidence type="ECO:0000259" key="9">
    <source>
        <dbReference type="Pfam" id="PF02687"/>
    </source>
</evidence>
<proteinExistence type="inferred from homology"/>
<evidence type="ECO:0000313" key="11">
    <source>
        <dbReference type="Proteomes" id="UP001183420"/>
    </source>
</evidence>
<comment type="similarity">
    <text evidence="6">Belongs to the ABC-4 integral membrane protein family.</text>
</comment>
<organism evidence="10 11">
    <name type="scientific">Streptomyces millisiae</name>
    <dbReference type="NCBI Taxonomy" id="3075542"/>
    <lineage>
        <taxon>Bacteria</taxon>
        <taxon>Bacillati</taxon>
        <taxon>Actinomycetota</taxon>
        <taxon>Actinomycetes</taxon>
        <taxon>Kitasatosporales</taxon>
        <taxon>Streptomycetaceae</taxon>
        <taxon>Streptomyces</taxon>
    </lineage>
</organism>
<comment type="caution">
    <text evidence="10">The sequence shown here is derived from an EMBL/GenBank/DDBJ whole genome shotgun (WGS) entry which is preliminary data.</text>
</comment>
<feature type="domain" description="ABC3 transporter permease C-terminal" evidence="9">
    <location>
        <begin position="247"/>
        <end position="365"/>
    </location>
</feature>
<evidence type="ECO:0000256" key="5">
    <source>
        <dbReference type="ARBA" id="ARBA00023136"/>
    </source>
</evidence>
<feature type="transmembrane region" description="Helical" evidence="8">
    <location>
        <begin position="412"/>
        <end position="433"/>
    </location>
</feature>
<feature type="transmembrane region" description="Helical" evidence="8">
    <location>
        <begin position="668"/>
        <end position="692"/>
    </location>
</feature>
<evidence type="ECO:0000256" key="4">
    <source>
        <dbReference type="ARBA" id="ARBA00022989"/>
    </source>
</evidence>
<feature type="transmembrane region" description="Helical" evidence="8">
    <location>
        <begin position="295"/>
        <end position="317"/>
    </location>
</feature>
<dbReference type="EMBL" id="JAVREM010000009">
    <property type="protein sequence ID" value="MDT0318905.1"/>
    <property type="molecule type" value="Genomic_DNA"/>
</dbReference>
<evidence type="ECO:0000313" key="10">
    <source>
        <dbReference type="EMBL" id="MDT0318905.1"/>
    </source>
</evidence>
<evidence type="ECO:0000256" key="2">
    <source>
        <dbReference type="ARBA" id="ARBA00022475"/>
    </source>
</evidence>
<dbReference type="PANTHER" id="PTHR30572:SF4">
    <property type="entry name" value="ABC TRANSPORTER PERMEASE YTRF"/>
    <property type="match status" value="1"/>
</dbReference>
<feature type="region of interest" description="Disordered" evidence="7">
    <location>
        <begin position="795"/>
        <end position="816"/>
    </location>
</feature>
<evidence type="ECO:0000256" key="6">
    <source>
        <dbReference type="ARBA" id="ARBA00038076"/>
    </source>
</evidence>
<feature type="transmembrane region" description="Helical" evidence="8">
    <location>
        <begin position="337"/>
        <end position="358"/>
    </location>
</feature>